<proteinExistence type="predicted"/>
<dbReference type="RefSeq" id="WP_328277875.1">
    <property type="nucleotide sequence ID" value="NZ_JARTLD010000028.1"/>
</dbReference>
<gene>
    <name evidence="1" type="ORF">P9847_11380</name>
</gene>
<evidence type="ECO:0000313" key="1">
    <source>
        <dbReference type="EMBL" id="MED5017904.1"/>
    </source>
</evidence>
<reference evidence="1 2" key="1">
    <citation type="submission" date="2023-03" db="EMBL/GenBank/DDBJ databases">
        <title>Bacillus Genome Sequencing.</title>
        <authorList>
            <person name="Dunlap C."/>
        </authorList>
    </citation>
    <scope>NUCLEOTIDE SEQUENCE [LARGE SCALE GENOMIC DNA]</scope>
    <source>
        <strain evidence="1 2">NRS-52</strain>
    </source>
</reference>
<keyword evidence="2" id="KW-1185">Reference proteome</keyword>
<dbReference type="Proteomes" id="UP001343257">
    <property type="component" value="Unassembled WGS sequence"/>
</dbReference>
<dbReference type="EMBL" id="JARTLD010000028">
    <property type="protein sequence ID" value="MED5017904.1"/>
    <property type="molecule type" value="Genomic_DNA"/>
</dbReference>
<comment type="caution">
    <text evidence="1">The sequence shown here is derived from an EMBL/GenBank/DDBJ whole genome shotgun (WGS) entry which is preliminary data.</text>
</comment>
<evidence type="ECO:0000313" key="2">
    <source>
        <dbReference type="Proteomes" id="UP001343257"/>
    </source>
</evidence>
<protein>
    <submittedName>
        <fullName evidence="1">Uncharacterized protein</fullName>
    </submittedName>
</protein>
<name>A0ABU6PSQ1_9BACL</name>
<sequence>MSTIPADLIQDRYWRGTLHLFLNQPRLKSVCTTKFIDVDGRTIKAEALKRQAQPWSHSEKCMLHLALHLFNERHKVNLSDMDFLDPNNKRLAFQAMQMRFGEV</sequence>
<accession>A0ABU6PSQ1</accession>
<organism evidence="1 2">
    <name type="scientific">Paenibacillus chibensis</name>
    <dbReference type="NCBI Taxonomy" id="59846"/>
    <lineage>
        <taxon>Bacteria</taxon>
        <taxon>Bacillati</taxon>
        <taxon>Bacillota</taxon>
        <taxon>Bacilli</taxon>
        <taxon>Bacillales</taxon>
        <taxon>Paenibacillaceae</taxon>
        <taxon>Paenibacillus</taxon>
    </lineage>
</organism>